<dbReference type="Pfam" id="PF01237">
    <property type="entry name" value="Oxysterol_BP"/>
    <property type="match status" value="2"/>
</dbReference>
<dbReference type="InterPro" id="IPR000648">
    <property type="entry name" value="Oxysterol-bd"/>
</dbReference>
<dbReference type="EMBL" id="CAXHTA020000003">
    <property type="protein sequence ID" value="CAL5220098.1"/>
    <property type="molecule type" value="Genomic_DNA"/>
</dbReference>
<reference evidence="1 2" key="1">
    <citation type="submission" date="2024-06" db="EMBL/GenBank/DDBJ databases">
        <authorList>
            <person name="Kraege A."/>
            <person name="Thomma B."/>
        </authorList>
    </citation>
    <scope>NUCLEOTIDE SEQUENCE [LARGE SCALE GENOMIC DNA]</scope>
</reference>
<keyword evidence="2" id="KW-1185">Reference proteome</keyword>
<comment type="caution">
    <text evidence="1">The sequence shown here is derived from an EMBL/GenBank/DDBJ whole genome shotgun (WGS) entry which is preliminary data.</text>
</comment>
<evidence type="ECO:0000313" key="1">
    <source>
        <dbReference type="EMBL" id="CAL5220098.1"/>
    </source>
</evidence>
<sequence length="386" mass="43819">MFRIGCSFTEPAWIQDRDEPFLQRRDRLPEPAEDPPRLGIRDFVGMDRSMLADLSLPMALCEPVTDMQRRGDFLEYVDLLHEAARLPCGSLDRLLKVTAFTVSIYSCVYRPYVPFRSPAGETSECIAPDKGIRAIAEKCADNPGVNAYHVEGRGWVLSGDELNVVEFRGQHCNIRPTGLIRVDFHDGETFSWNPLVTTIQHLIVGSAYIDHYGTLHVRSSQTDLSTRVKFKEPWVGSPNHKDWEGYQDTLCSASTPLAEVASAHRYDFTKWAVSLNAMSPGLEKLLPPSDMRWRKDVRALEEGRYGQAEQERSQILARLKQACETRTKPQEPRWFTFQPDEDFGKGRRYTYKGGYFETREQVKTGTAEWTGCPNLFGDGPAVAVYP</sequence>
<dbReference type="Proteomes" id="UP001497392">
    <property type="component" value="Unassembled WGS sequence"/>
</dbReference>
<organism evidence="1 2">
    <name type="scientific">Coccomyxa viridis</name>
    <dbReference type="NCBI Taxonomy" id="1274662"/>
    <lineage>
        <taxon>Eukaryota</taxon>
        <taxon>Viridiplantae</taxon>
        <taxon>Chlorophyta</taxon>
        <taxon>core chlorophytes</taxon>
        <taxon>Trebouxiophyceae</taxon>
        <taxon>Trebouxiophyceae incertae sedis</taxon>
        <taxon>Coccomyxaceae</taxon>
        <taxon>Coccomyxa</taxon>
    </lineage>
</organism>
<dbReference type="InterPro" id="IPR037239">
    <property type="entry name" value="OSBP_sf"/>
</dbReference>
<dbReference type="PANTHER" id="PTHR10972">
    <property type="entry name" value="OXYSTEROL-BINDING PROTEIN-RELATED"/>
    <property type="match status" value="1"/>
</dbReference>
<accession>A0ABP1FJG3</accession>
<evidence type="ECO:0000313" key="2">
    <source>
        <dbReference type="Proteomes" id="UP001497392"/>
    </source>
</evidence>
<dbReference type="PANTHER" id="PTHR10972:SF96">
    <property type="entry name" value="OXYSTEROL-BINDING PROTEIN-RELATED PROTEIN 1A-RELATED"/>
    <property type="match status" value="1"/>
</dbReference>
<gene>
    <name evidence="1" type="primary">g2049</name>
    <name evidence="1" type="ORF">VP750_LOCUS1757</name>
</gene>
<proteinExistence type="predicted"/>
<protein>
    <submittedName>
        <fullName evidence="1">G2049 protein</fullName>
    </submittedName>
</protein>
<dbReference type="SUPFAM" id="SSF144000">
    <property type="entry name" value="Oxysterol-binding protein-like"/>
    <property type="match status" value="1"/>
</dbReference>
<dbReference type="Gene3D" id="2.40.160.120">
    <property type="match status" value="1"/>
</dbReference>
<name>A0ABP1FJG3_9CHLO</name>